<proteinExistence type="predicted"/>
<sequence length="372" mass="42923">MNLKFRKLNLLFDGVSMKSKICMVISVLAILVFLVAETILTFEMVEGKFLYFMGVIGYACVIAFIIPFIVVVKEFIKNKSTIIEELKNKNTYLEHSAKILRHDMHSGINTYLPRGIRSLERRLTPKHIEELKLESPMKMLKEGLKHTQKVYKGVFEFTNLVKKDAVMSKEKLNVKDVLDEYLSSTSYKSQVLLDNTISFELEINESLFCTAIDNLIRNGLKYNDSDSKVVKIYREGNFIIVEDNGRGMSKEEYNFLSQPYVRKDGQKESGSGLGLNICSSIMKEHKFSIRAQKISGGPAEFYKRLEEIQKRYEEKPNIFAFDRSSLEELAKECNYQGKLRTKRGGRNRSKIYVFFEEGKQANKGTKIKIKIK</sequence>
<evidence type="ECO:0000256" key="1">
    <source>
        <dbReference type="ARBA" id="ARBA00000085"/>
    </source>
</evidence>
<reference evidence="10" key="1">
    <citation type="submission" date="2021-06" db="EMBL/GenBank/DDBJ databases">
        <authorList>
            <person name="Gannon L."/>
            <person name="Redgwell R T."/>
            <person name="Michniewski S."/>
            <person name="Harrison D C."/>
            <person name="Millard A."/>
        </authorList>
    </citation>
    <scope>NUCLEOTIDE SEQUENCE</scope>
</reference>
<evidence type="ECO:0000256" key="6">
    <source>
        <dbReference type="ARBA" id="ARBA00022777"/>
    </source>
</evidence>
<dbReference type="SMART" id="SM00387">
    <property type="entry name" value="HATPase_c"/>
    <property type="match status" value="1"/>
</dbReference>
<dbReference type="PANTHER" id="PTHR45436">
    <property type="entry name" value="SENSOR HISTIDINE KINASE YKOH"/>
    <property type="match status" value="1"/>
</dbReference>
<dbReference type="SUPFAM" id="SSF55874">
    <property type="entry name" value="ATPase domain of HSP90 chaperone/DNA topoisomerase II/histidine kinase"/>
    <property type="match status" value="1"/>
</dbReference>
<feature type="transmembrane region" description="Helical" evidence="8">
    <location>
        <begin position="21"/>
        <end position="43"/>
    </location>
</feature>
<dbReference type="PANTHER" id="PTHR45436:SF5">
    <property type="entry name" value="SENSOR HISTIDINE KINASE TRCS"/>
    <property type="match status" value="1"/>
</dbReference>
<keyword evidence="3" id="KW-0597">Phosphoprotein</keyword>
<keyword evidence="8" id="KW-0472">Membrane</keyword>
<dbReference type="InterPro" id="IPR036890">
    <property type="entry name" value="HATPase_C_sf"/>
</dbReference>
<dbReference type="GO" id="GO:0005886">
    <property type="term" value="C:plasma membrane"/>
    <property type="evidence" value="ECO:0007669"/>
    <property type="project" value="TreeGrafter"/>
</dbReference>
<dbReference type="EMBL" id="OU342829">
    <property type="protein sequence ID" value="CAG7580085.1"/>
    <property type="molecule type" value="Genomic_DNA"/>
</dbReference>
<evidence type="ECO:0000313" key="10">
    <source>
        <dbReference type="EMBL" id="CAG7580085.1"/>
    </source>
</evidence>
<organism evidence="10">
    <name type="scientific">uncultured marine phage</name>
    <dbReference type="NCBI Taxonomy" id="707152"/>
    <lineage>
        <taxon>Viruses</taxon>
        <taxon>environmental samples</taxon>
    </lineage>
</organism>
<feature type="transmembrane region" description="Helical" evidence="8">
    <location>
        <begin position="49"/>
        <end position="72"/>
    </location>
</feature>
<dbReference type="Gene3D" id="3.30.565.10">
    <property type="entry name" value="Histidine kinase-like ATPase, C-terminal domain"/>
    <property type="match status" value="1"/>
</dbReference>
<evidence type="ECO:0000256" key="2">
    <source>
        <dbReference type="ARBA" id="ARBA00012438"/>
    </source>
</evidence>
<evidence type="ECO:0000256" key="7">
    <source>
        <dbReference type="ARBA" id="ARBA00022989"/>
    </source>
</evidence>
<evidence type="ECO:0000256" key="3">
    <source>
        <dbReference type="ARBA" id="ARBA00022553"/>
    </source>
</evidence>
<dbReference type="InterPro" id="IPR050428">
    <property type="entry name" value="TCS_sensor_his_kinase"/>
</dbReference>
<accession>A0A8D9FRZ3</accession>
<dbReference type="InterPro" id="IPR003594">
    <property type="entry name" value="HATPase_dom"/>
</dbReference>
<evidence type="ECO:0000259" key="9">
    <source>
        <dbReference type="PROSITE" id="PS50109"/>
    </source>
</evidence>
<keyword evidence="5 8" id="KW-0812">Transmembrane</keyword>
<dbReference type="Pfam" id="PF02518">
    <property type="entry name" value="HATPase_c"/>
    <property type="match status" value="1"/>
</dbReference>
<evidence type="ECO:0000256" key="5">
    <source>
        <dbReference type="ARBA" id="ARBA00022692"/>
    </source>
</evidence>
<feature type="domain" description="Histidine kinase" evidence="9">
    <location>
        <begin position="99"/>
        <end position="309"/>
    </location>
</feature>
<dbReference type="EC" id="2.7.13.3" evidence="2"/>
<keyword evidence="6" id="KW-0418">Kinase</keyword>
<dbReference type="GO" id="GO:0000160">
    <property type="term" value="P:phosphorelay signal transduction system"/>
    <property type="evidence" value="ECO:0007669"/>
    <property type="project" value="TreeGrafter"/>
</dbReference>
<comment type="catalytic activity">
    <reaction evidence="1">
        <text>ATP + protein L-histidine = ADP + protein N-phospho-L-histidine.</text>
        <dbReference type="EC" id="2.7.13.3"/>
    </reaction>
</comment>
<name>A0A8D9FRZ3_9VIRU</name>
<evidence type="ECO:0000256" key="8">
    <source>
        <dbReference type="SAM" id="Phobius"/>
    </source>
</evidence>
<keyword evidence="4 10" id="KW-0808">Transferase</keyword>
<gene>
    <name evidence="10" type="primary">qseC</name>
    <name evidence="10" type="ORF">SLAVMIC_00240</name>
</gene>
<dbReference type="PROSITE" id="PS50109">
    <property type="entry name" value="HIS_KIN"/>
    <property type="match status" value="1"/>
</dbReference>
<dbReference type="InterPro" id="IPR005467">
    <property type="entry name" value="His_kinase_dom"/>
</dbReference>
<evidence type="ECO:0000256" key="4">
    <source>
        <dbReference type="ARBA" id="ARBA00022679"/>
    </source>
</evidence>
<dbReference type="GO" id="GO:0004673">
    <property type="term" value="F:protein histidine kinase activity"/>
    <property type="evidence" value="ECO:0007669"/>
    <property type="project" value="UniProtKB-EC"/>
</dbReference>
<protein>
    <recommendedName>
        <fullName evidence="2">histidine kinase</fullName>
        <ecNumber evidence="2">2.7.13.3</ecNumber>
    </recommendedName>
</protein>
<keyword evidence="7 8" id="KW-1133">Transmembrane helix</keyword>